<proteinExistence type="inferred from homology"/>
<dbReference type="PANTHER" id="PTHR43459:SF1">
    <property type="entry name" value="EG:BACN32G11.4 PROTEIN"/>
    <property type="match status" value="1"/>
</dbReference>
<sequence length="260" mass="27274">MTELIVDRPAAGVLRLRLDGIDTLNALDDAVKAALVDALRVASLDRDARVLLLTGTGRSFCAGGDVRGMGTRTPSETNDVLTFGRQITEGIAELQKPVVAAVNGIASGAGFNLALASDIVLAAPSAWFQQSFVRMGLMPDMGGTYLLGRAIGLHRAKAALLTGHRFTAEEGRDLGFVAEILQGDFDAEAVRYCQALARKAPLALGLTKLLANRAVEGSLSDALDRESLAQGVLAATADHKAAVETFLSKGDLDAVQFKGE</sequence>
<organism evidence="3 4">
    <name type="scientific">Cnuibacter physcomitrellae</name>
    <dbReference type="NCBI Taxonomy" id="1619308"/>
    <lineage>
        <taxon>Bacteria</taxon>
        <taxon>Bacillati</taxon>
        <taxon>Actinomycetota</taxon>
        <taxon>Actinomycetes</taxon>
        <taxon>Micrococcales</taxon>
        <taxon>Microbacteriaceae</taxon>
        <taxon>Cnuibacter</taxon>
    </lineage>
</organism>
<protein>
    <submittedName>
        <fullName evidence="3">Uncharacterized protein</fullName>
    </submittedName>
</protein>
<evidence type="ECO:0000256" key="2">
    <source>
        <dbReference type="RuleBase" id="RU003707"/>
    </source>
</evidence>
<keyword evidence="4" id="KW-1185">Reference proteome</keyword>
<evidence type="ECO:0000313" key="3">
    <source>
        <dbReference type="EMBL" id="ARJ07513.1"/>
    </source>
</evidence>
<dbReference type="SUPFAM" id="SSF52096">
    <property type="entry name" value="ClpP/crotonase"/>
    <property type="match status" value="1"/>
</dbReference>
<dbReference type="GO" id="GO:0003824">
    <property type="term" value="F:catalytic activity"/>
    <property type="evidence" value="ECO:0007669"/>
    <property type="project" value="InterPro"/>
</dbReference>
<dbReference type="Pfam" id="PF00378">
    <property type="entry name" value="ECH_1"/>
    <property type="match status" value="1"/>
</dbReference>
<dbReference type="InterPro" id="IPR014748">
    <property type="entry name" value="Enoyl-CoA_hydra_C"/>
</dbReference>
<dbReference type="InterPro" id="IPR001753">
    <property type="entry name" value="Enoyl-CoA_hydra/iso"/>
</dbReference>
<reference evidence="3 4" key="1">
    <citation type="submission" date="2017-04" db="EMBL/GenBank/DDBJ databases">
        <authorList>
            <person name="Afonso C.L."/>
            <person name="Miller P.J."/>
            <person name="Scott M.A."/>
            <person name="Spackman E."/>
            <person name="Goraichik I."/>
            <person name="Dimitrov K.M."/>
            <person name="Suarez D.L."/>
            <person name="Swayne D.E."/>
        </authorList>
    </citation>
    <scope>NUCLEOTIDE SEQUENCE [LARGE SCALE GENOMIC DNA]</scope>
    <source>
        <strain evidence="4">XA(T)</strain>
        <plasmid evidence="4">Plasmid unnamed1</plasmid>
    </source>
</reference>
<evidence type="ECO:0000256" key="1">
    <source>
        <dbReference type="ARBA" id="ARBA00005254"/>
    </source>
</evidence>
<dbReference type="EMBL" id="CP020716">
    <property type="protein sequence ID" value="ARJ07513.1"/>
    <property type="molecule type" value="Genomic_DNA"/>
</dbReference>
<gene>
    <name evidence="3" type="ORF">B5808_19110</name>
</gene>
<comment type="similarity">
    <text evidence="1 2">Belongs to the enoyl-CoA hydratase/isomerase family.</text>
</comment>
<dbReference type="KEGG" id="cphy:B5808_19110"/>
<dbReference type="InterPro" id="IPR029045">
    <property type="entry name" value="ClpP/crotonase-like_dom_sf"/>
</dbReference>
<geneLocation type="plasmid" evidence="3">
    <name>unnamed1</name>
</geneLocation>
<dbReference type="Gene3D" id="1.10.12.10">
    <property type="entry name" value="Lyase 2-enoyl-coa Hydratase, Chain A, domain 2"/>
    <property type="match status" value="1"/>
</dbReference>
<dbReference type="AlphaFoldDB" id="A0A1X9LQQ0"/>
<dbReference type="Gene3D" id="3.90.226.10">
    <property type="entry name" value="2-enoyl-CoA Hydratase, Chain A, domain 1"/>
    <property type="match status" value="1"/>
</dbReference>
<dbReference type="CDD" id="cd06558">
    <property type="entry name" value="crotonase-like"/>
    <property type="match status" value="1"/>
</dbReference>
<dbReference type="InterPro" id="IPR018376">
    <property type="entry name" value="Enoyl-CoA_hyd/isom_CS"/>
</dbReference>
<dbReference type="Proteomes" id="UP000192775">
    <property type="component" value="Plasmid unnamed1"/>
</dbReference>
<accession>A0A1X9LQQ0</accession>
<evidence type="ECO:0000313" key="4">
    <source>
        <dbReference type="Proteomes" id="UP000192775"/>
    </source>
</evidence>
<dbReference type="PROSITE" id="PS00166">
    <property type="entry name" value="ENOYL_COA_HYDRATASE"/>
    <property type="match status" value="1"/>
</dbReference>
<keyword evidence="3" id="KW-0614">Plasmid</keyword>
<name>A0A1X9LQQ0_9MICO</name>
<dbReference type="PANTHER" id="PTHR43459">
    <property type="entry name" value="ENOYL-COA HYDRATASE"/>
    <property type="match status" value="1"/>
</dbReference>
<dbReference type="RefSeq" id="WP_085021650.1">
    <property type="nucleotide sequence ID" value="NZ_BMHD01000003.1"/>
</dbReference>